<feature type="transmembrane region" description="Helical" evidence="1">
    <location>
        <begin position="18"/>
        <end position="43"/>
    </location>
</feature>
<gene>
    <name evidence="2" type="ORF">ISO4_00952</name>
</gene>
<dbReference type="EMBL" id="ARXR01000005">
    <property type="protein sequence ID" value="MBF5052350.1"/>
    <property type="molecule type" value="Genomic_DNA"/>
</dbReference>
<protein>
    <submittedName>
        <fullName evidence="2">Uncharacterized protein</fullName>
    </submittedName>
</protein>
<name>A0ABS0AE35_9GAMM</name>
<evidence type="ECO:0000313" key="3">
    <source>
        <dbReference type="Proteomes" id="UP000644441"/>
    </source>
</evidence>
<organism evidence="2 3">
    <name type="scientific">Alloalcanivorax venustensis ISO4</name>
    <dbReference type="NCBI Taxonomy" id="1177184"/>
    <lineage>
        <taxon>Bacteria</taxon>
        <taxon>Pseudomonadati</taxon>
        <taxon>Pseudomonadota</taxon>
        <taxon>Gammaproteobacteria</taxon>
        <taxon>Oceanospirillales</taxon>
        <taxon>Alcanivoracaceae</taxon>
        <taxon>Alloalcanivorax</taxon>
    </lineage>
</organism>
<sequence>MLNTLGETKAPSARQLTVLWFVPLSAPLMIGVALSLLAMFAHYPPPAELLSRETLWGVSLAAMALVLLVGRRLRNLVMAAERIAHRPLPGSAESSRDIKTQAASKVQHSMFILLGLLNFVSVLVVAACFMHADAELALLNGVYTLVLAVVTKPDFALAMRETEAVLRRRG</sequence>
<reference evidence="2 3" key="1">
    <citation type="submission" date="2012-09" db="EMBL/GenBank/DDBJ databases">
        <title>Genome Sequence of alkane-degrading Bacterium Alcanivorax venustensis ISO4.</title>
        <authorList>
            <person name="Lai Q."/>
            <person name="Shao Z."/>
        </authorList>
    </citation>
    <scope>NUCLEOTIDE SEQUENCE [LARGE SCALE GENOMIC DNA]</scope>
    <source>
        <strain evidence="2 3">ISO4</strain>
    </source>
</reference>
<evidence type="ECO:0000256" key="1">
    <source>
        <dbReference type="SAM" id="Phobius"/>
    </source>
</evidence>
<keyword evidence="1" id="KW-1133">Transmembrane helix</keyword>
<evidence type="ECO:0000313" key="2">
    <source>
        <dbReference type="EMBL" id="MBF5052350.1"/>
    </source>
</evidence>
<feature type="transmembrane region" description="Helical" evidence="1">
    <location>
        <begin position="55"/>
        <end position="73"/>
    </location>
</feature>
<feature type="transmembrane region" description="Helical" evidence="1">
    <location>
        <begin position="138"/>
        <end position="159"/>
    </location>
</feature>
<feature type="transmembrane region" description="Helical" evidence="1">
    <location>
        <begin position="111"/>
        <end position="132"/>
    </location>
</feature>
<dbReference type="Proteomes" id="UP000644441">
    <property type="component" value="Unassembled WGS sequence"/>
</dbReference>
<keyword evidence="3" id="KW-1185">Reference proteome</keyword>
<proteinExistence type="predicted"/>
<keyword evidence="1" id="KW-0472">Membrane</keyword>
<dbReference type="RefSeq" id="WP_228547918.1">
    <property type="nucleotide sequence ID" value="NZ_ARXR01000005.1"/>
</dbReference>
<accession>A0ABS0AE35</accession>
<keyword evidence="1" id="KW-0812">Transmembrane</keyword>
<comment type="caution">
    <text evidence="2">The sequence shown here is derived from an EMBL/GenBank/DDBJ whole genome shotgun (WGS) entry which is preliminary data.</text>
</comment>